<sequence>MSQPKQKRQTTKAEKHNFFGQNAALTKQPTQLHQKDGGEESQDGNPFTEPADLTMEEPVTKQFLLEQLEAFSSKMMAGWTASLSGLKKDIGELGARTSRVEERMEETQGAHNQLAGQVSTLQSTIITMENKLMDIEDRARRNNLRLRGIPETVAPADLQAYLHDFFHHLTHRRLCCSWTGPTGYLKPDTFRTLYPGT</sequence>
<dbReference type="AlphaFoldDB" id="A0AAD1TEI5"/>
<keyword evidence="3" id="KW-1185">Reference proteome</keyword>
<dbReference type="EMBL" id="OW240922">
    <property type="protein sequence ID" value="CAH2321843.1"/>
    <property type="molecule type" value="Genomic_DNA"/>
</dbReference>
<protein>
    <submittedName>
        <fullName evidence="2">Uncharacterized protein</fullName>
    </submittedName>
</protein>
<name>A0AAD1TEI5_PELCU</name>
<feature type="compositionally biased region" description="Polar residues" evidence="1">
    <location>
        <begin position="19"/>
        <end position="32"/>
    </location>
</feature>
<evidence type="ECO:0000313" key="2">
    <source>
        <dbReference type="EMBL" id="CAH2321843.1"/>
    </source>
</evidence>
<gene>
    <name evidence="2" type="ORF">PECUL_23A022007</name>
</gene>
<dbReference type="Proteomes" id="UP001295444">
    <property type="component" value="Chromosome 11"/>
</dbReference>
<feature type="compositionally biased region" description="Basic residues" evidence="1">
    <location>
        <begin position="1"/>
        <end position="10"/>
    </location>
</feature>
<feature type="region of interest" description="Disordered" evidence="1">
    <location>
        <begin position="1"/>
        <end position="52"/>
    </location>
</feature>
<organism evidence="2 3">
    <name type="scientific">Pelobates cultripes</name>
    <name type="common">Western spadefoot toad</name>
    <dbReference type="NCBI Taxonomy" id="61616"/>
    <lineage>
        <taxon>Eukaryota</taxon>
        <taxon>Metazoa</taxon>
        <taxon>Chordata</taxon>
        <taxon>Craniata</taxon>
        <taxon>Vertebrata</taxon>
        <taxon>Euteleostomi</taxon>
        <taxon>Amphibia</taxon>
        <taxon>Batrachia</taxon>
        <taxon>Anura</taxon>
        <taxon>Pelobatoidea</taxon>
        <taxon>Pelobatidae</taxon>
        <taxon>Pelobates</taxon>
    </lineage>
</organism>
<accession>A0AAD1TEI5</accession>
<reference evidence="2" key="1">
    <citation type="submission" date="2022-03" db="EMBL/GenBank/DDBJ databases">
        <authorList>
            <person name="Alioto T."/>
            <person name="Alioto T."/>
            <person name="Gomez Garrido J."/>
        </authorList>
    </citation>
    <scope>NUCLEOTIDE SEQUENCE</scope>
</reference>
<evidence type="ECO:0000313" key="3">
    <source>
        <dbReference type="Proteomes" id="UP001295444"/>
    </source>
</evidence>
<proteinExistence type="predicted"/>
<evidence type="ECO:0000256" key="1">
    <source>
        <dbReference type="SAM" id="MobiDB-lite"/>
    </source>
</evidence>